<accession>A0ABY7FXH3</accession>
<evidence type="ECO:0000256" key="4">
    <source>
        <dbReference type="ARBA" id="ARBA00023136"/>
    </source>
</evidence>
<sequence length="142" mass="16555">MAPAMIEDFKNDPDFPPLYPVKFERNKYWNAKDLLQDASAHARVFLMCVNADEMRTILYQAGMMGFGGEYVYIAIQLATISWWGTYRKFLNDMMDQTLKKVYENVLILELINPVEDNGPFQDEIRDLALNEFDYTFAENETA</sequence>
<dbReference type="Pfam" id="PF01094">
    <property type="entry name" value="ANF_receptor"/>
    <property type="match status" value="1"/>
</dbReference>
<keyword evidence="4" id="KW-0472">Membrane</keyword>
<proteinExistence type="predicted"/>
<evidence type="ECO:0000256" key="3">
    <source>
        <dbReference type="ARBA" id="ARBA00022989"/>
    </source>
</evidence>
<keyword evidence="3" id="KW-1133">Transmembrane helix</keyword>
<reference evidence="6" key="1">
    <citation type="submission" date="2022-11" db="EMBL/GenBank/DDBJ databases">
        <title>Centuries of genome instability and evolution in soft-shell clam transmissible cancer (bioRxiv).</title>
        <authorList>
            <person name="Hart S.F.M."/>
            <person name="Yonemitsu M.A."/>
            <person name="Giersch R.M."/>
            <person name="Beal B.F."/>
            <person name="Arriagada G."/>
            <person name="Davis B.W."/>
            <person name="Ostrander E.A."/>
            <person name="Goff S.P."/>
            <person name="Metzger M.J."/>
        </authorList>
    </citation>
    <scope>NUCLEOTIDE SEQUENCE</scope>
    <source>
        <strain evidence="6">MELC-2E11</strain>
        <tissue evidence="6">Siphon/mantle</tissue>
    </source>
</reference>
<organism evidence="6 7">
    <name type="scientific">Mya arenaria</name>
    <name type="common">Soft-shell clam</name>
    <dbReference type="NCBI Taxonomy" id="6604"/>
    <lineage>
        <taxon>Eukaryota</taxon>
        <taxon>Metazoa</taxon>
        <taxon>Spiralia</taxon>
        <taxon>Lophotrochozoa</taxon>
        <taxon>Mollusca</taxon>
        <taxon>Bivalvia</taxon>
        <taxon>Autobranchia</taxon>
        <taxon>Heteroconchia</taxon>
        <taxon>Euheterodonta</taxon>
        <taxon>Imparidentia</taxon>
        <taxon>Neoheterodontei</taxon>
        <taxon>Myida</taxon>
        <taxon>Myoidea</taxon>
        <taxon>Myidae</taxon>
        <taxon>Mya</taxon>
    </lineage>
</organism>
<dbReference type="SUPFAM" id="SSF53822">
    <property type="entry name" value="Periplasmic binding protein-like I"/>
    <property type="match status" value="1"/>
</dbReference>
<dbReference type="Proteomes" id="UP001164746">
    <property type="component" value="Chromosome 14"/>
</dbReference>
<evidence type="ECO:0000259" key="5">
    <source>
        <dbReference type="Pfam" id="PF01094"/>
    </source>
</evidence>
<dbReference type="InterPro" id="IPR028082">
    <property type="entry name" value="Peripla_BP_I"/>
</dbReference>
<evidence type="ECO:0000256" key="1">
    <source>
        <dbReference type="ARBA" id="ARBA00004370"/>
    </source>
</evidence>
<dbReference type="EMBL" id="CP111025">
    <property type="protein sequence ID" value="WAR26700.1"/>
    <property type="molecule type" value="Genomic_DNA"/>
</dbReference>
<gene>
    <name evidence="6" type="ORF">MAR_012404</name>
</gene>
<dbReference type="Gene3D" id="3.40.50.2300">
    <property type="match status" value="1"/>
</dbReference>
<name>A0ABY7FXH3_MYAAR</name>
<feature type="domain" description="Receptor ligand binding region" evidence="5">
    <location>
        <begin position="31"/>
        <end position="115"/>
    </location>
</feature>
<keyword evidence="7" id="KW-1185">Reference proteome</keyword>
<evidence type="ECO:0000313" key="7">
    <source>
        <dbReference type="Proteomes" id="UP001164746"/>
    </source>
</evidence>
<protein>
    <recommendedName>
        <fullName evidence="5">Receptor ligand binding region domain-containing protein</fullName>
    </recommendedName>
</protein>
<keyword evidence="2" id="KW-0812">Transmembrane</keyword>
<evidence type="ECO:0000313" key="6">
    <source>
        <dbReference type="EMBL" id="WAR26700.1"/>
    </source>
</evidence>
<evidence type="ECO:0000256" key="2">
    <source>
        <dbReference type="ARBA" id="ARBA00022692"/>
    </source>
</evidence>
<comment type="subcellular location">
    <subcellularLocation>
        <location evidence="1">Membrane</location>
    </subcellularLocation>
</comment>
<dbReference type="InterPro" id="IPR001828">
    <property type="entry name" value="ANF_lig-bd_rcpt"/>
</dbReference>